<protein>
    <submittedName>
        <fullName evidence="2">Uncharacterized protein</fullName>
    </submittedName>
</protein>
<dbReference type="AlphaFoldDB" id="A0A2N1N0F9"/>
<proteinExistence type="predicted"/>
<reference evidence="2 3" key="2">
    <citation type="submission" date="2017-10" db="EMBL/GenBank/DDBJ databases">
        <title>Extensive intraspecific genome diversity in a model arbuscular mycorrhizal fungus.</title>
        <authorList>
            <person name="Chen E.C.H."/>
            <person name="Morin E."/>
            <person name="Baudet D."/>
            <person name="Noel J."/>
            <person name="Ndikumana S."/>
            <person name="Charron P."/>
            <person name="St-Onge C."/>
            <person name="Giorgi J."/>
            <person name="Grigoriev I.V."/>
            <person name="Roux C."/>
            <person name="Martin F.M."/>
            <person name="Corradi N."/>
        </authorList>
    </citation>
    <scope>NUCLEOTIDE SEQUENCE [LARGE SCALE GENOMIC DNA]</scope>
    <source>
        <strain evidence="2 3">C2</strain>
    </source>
</reference>
<evidence type="ECO:0000313" key="2">
    <source>
        <dbReference type="EMBL" id="PKK67354.1"/>
    </source>
</evidence>
<gene>
    <name evidence="2" type="ORF">RhiirC2_867838</name>
</gene>
<evidence type="ECO:0000256" key="1">
    <source>
        <dbReference type="SAM" id="MobiDB-lite"/>
    </source>
</evidence>
<dbReference type="VEuPathDB" id="FungiDB:FUN_004103"/>
<evidence type="ECO:0000313" key="3">
    <source>
        <dbReference type="Proteomes" id="UP000233469"/>
    </source>
</evidence>
<feature type="region of interest" description="Disordered" evidence="1">
    <location>
        <begin position="1"/>
        <end position="20"/>
    </location>
</feature>
<organism evidence="2 3">
    <name type="scientific">Rhizophagus irregularis</name>
    <dbReference type="NCBI Taxonomy" id="588596"/>
    <lineage>
        <taxon>Eukaryota</taxon>
        <taxon>Fungi</taxon>
        <taxon>Fungi incertae sedis</taxon>
        <taxon>Mucoromycota</taxon>
        <taxon>Glomeromycotina</taxon>
        <taxon>Glomeromycetes</taxon>
        <taxon>Glomerales</taxon>
        <taxon>Glomeraceae</taxon>
        <taxon>Rhizophagus</taxon>
    </lineage>
</organism>
<reference evidence="2 3" key="1">
    <citation type="submission" date="2016-04" db="EMBL/GenBank/DDBJ databases">
        <title>Genome analyses suggest a sexual origin of heterokaryosis in a supposedly ancient asexual fungus.</title>
        <authorList>
            <person name="Ropars J."/>
            <person name="Sedzielewska K."/>
            <person name="Noel J."/>
            <person name="Charron P."/>
            <person name="Farinelli L."/>
            <person name="Marton T."/>
            <person name="Kruger M."/>
            <person name="Pelin A."/>
            <person name="Brachmann A."/>
            <person name="Corradi N."/>
        </authorList>
    </citation>
    <scope>NUCLEOTIDE SEQUENCE [LARGE SCALE GENOMIC DNA]</scope>
    <source>
        <strain evidence="2 3">C2</strain>
    </source>
</reference>
<dbReference type="VEuPathDB" id="FungiDB:RhiirA1_466182"/>
<dbReference type="VEuPathDB" id="FungiDB:RhiirA1_473640"/>
<dbReference type="EMBL" id="LLXL01000971">
    <property type="protein sequence ID" value="PKK67354.1"/>
    <property type="molecule type" value="Genomic_DNA"/>
</dbReference>
<feature type="compositionally biased region" description="Basic and acidic residues" evidence="1">
    <location>
        <begin position="9"/>
        <end position="20"/>
    </location>
</feature>
<dbReference type="Proteomes" id="UP000233469">
    <property type="component" value="Unassembled WGS sequence"/>
</dbReference>
<comment type="caution">
    <text evidence="2">The sequence shown here is derived from an EMBL/GenBank/DDBJ whole genome shotgun (WGS) entry which is preliminary data.</text>
</comment>
<sequence>MGSLQQQVAEERTKHEAENAELRSRIEELENGRMDTVAECEKADMSGEKSLEDKKTDASLDEVHKWVDHFTEIPIWNSDDDDQTAASEAQTNPLVSAEAEKKRWAGECFRSDLESDTRFYRGAMERKEDPRKYYTSFLTRDMLIGEELLRRMRRGILESR</sequence>
<name>A0A2N1N0F9_9GLOM</name>
<accession>A0A2N1N0F9</accession>
<dbReference type="VEuPathDB" id="FungiDB:RhiirFUN_006253"/>